<evidence type="ECO:0000256" key="7">
    <source>
        <dbReference type="RuleBase" id="RU003653"/>
    </source>
</evidence>
<gene>
    <name evidence="6 9" type="primary">map</name>
    <name evidence="9" type="ORF">Pmgp_01513</name>
</gene>
<dbReference type="OrthoDB" id="9802055at2"/>
<feature type="binding site" evidence="6">
    <location>
        <position position="201"/>
    </location>
    <ligand>
        <name>a divalent metal cation</name>
        <dbReference type="ChEBI" id="CHEBI:60240"/>
        <label>2</label>
        <note>catalytic</note>
    </ligand>
</feature>
<keyword evidence="2 6" id="KW-0031">Aminopeptidase</keyword>
<feature type="binding site" evidence="6">
    <location>
        <position position="175"/>
    </location>
    <ligand>
        <name>substrate</name>
    </ligand>
</feature>
<dbReference type="GO" id="GO:0070006">
    <property type="term" value="F:metalloaminopeptidase activity"/>
    <property type="evidence" value="ECO:0007669"/>
    <property type="project" value="UniProtKB-UniRule"/>
</dbReference>
<feature type="domain" description="Peptidase M24" evidence="8">
    <location>
        <begin position="12"/>
        <end position="239"/>
    </location>
</feature>
<feature type="binding site" evidence="6">
    <location>
        <position position="168"/>
    </location>
    <ligand>
        <name>a divalent metal cation</name>
        <dbReference type="ChEBI" id="CHEBI:60240"/>
        <label>2</label>
        <note>catalytic</note>
    </ligand>
</feature>
<dbReference type="PRINTS" id="PR00599">
    <property type="entry name" value="MAPEPTIDASE"/>
</dbReference>
<dbReference type="PANTHER" id="PTHR43330">
    <property type="entry name" value="METHIONINE AMINOPEPTIDASE"/>
    <property type="match status" value="1"/>
</dbReference>
<organism evidence="9 10">
    <name type="scientific">Pelotomaculum propionicicum</name>
    <dbReference type="NCBI Taxonomy" id="258475"/>
    <lineage>
        <taxon>Bacteria</taxon>
        <taxon>Bacillati</taxon>
        <taxon>Bacillota</taxon>
        <taxon>Clostridia</taxon>
        <taxon>Eubacteriales</taxon>
        <taxon>Desulfotomaculaceae</taxon>
        <taxon>Pelotomaculum</taxon>
    </lineage>
</organism>
<dbReference type="GO" id="GO:0046872">
    <property type="term" value="F:metal ion binding"/>
    <property type="evidence" value="ECO:0007669"/>
    <property type="project" value="UniProtKB-UniRule"/>
</dbReference>
<comment type="cofactor">
    <cofactor evidence="6">
        <name>Co(2+)</name>
        <dbReference type="ChEBI" id="CHEBI:48828"/>
    </cofactor>
    <cofactor evidence="6">
        <name>Zn(2+)</name>
        <dbReference type="ChEBI" id="CHEBI:29105"/>
    </cofactor>
    <cofactor evidence="6">
        <name>Mn(2+)</name>
        <dbReference type="ChEBI" id="CHEBI:29035"/>
    </cofactor>
    <cofactor evidence="6">
        <name>Fe(2+)</name>
        <dbReference type="ChEBI" id="CHEBI:29033"/>
    </cofactor>
    <text evidence="6">Binds 2 divalent metal cations per subunit. Has a high-affinity and a low affinity metal-binding site. The true nature of the physiological cofactor is under debate. The enzyme is active with cobalt, zinc, manganese or divalent iron ions. Most likely, methionine aminopeptidases function as mononuclear Fe(2+)-metalloproteases under physiological conditions, and the catalytically relevant metal-binding site has been assigned to the histidine-containing high-affinity site.</text>
</comment>
<dbReference type="NCBIfam" id="TIGR00500">
    <property type="entry name" value="met_pdase_I"/>
    <property type="match status" value="1"/>
</dbReference>
<keyword evidence="10" id="KW-1185">Reference proteome</keyword>
<name>A0A4Y7RTZ0_9FIRM</name>
<evidence type="ECO:0000256" key="1">
    <source>
        <dbReference type="ARBA" id="ARBA00002521"/>
    </source>
</evidence>
<evidence type="ECO:0000256" key="3">
    <source>
        <dbReference type="ARBA" id="ARBA00022670"/>
    </source>
</evidence>
<dbReference type="GO" id="GO:0004239">
    <property type="term" value="F:initiator methionyl aminopeptidase activity"/>
    <property type="evidence" value="ECO:0007669"/>
    <property type="project" value="UniProtKB-UniRule"/>
</dbReference>
<dbReference type="AlphaFoldDB" id="A0A4Y7RTZ0"/>
<feature type="binding site" evidence="6">
    <location>
        <position position="105"/>
    </location>
    <ligand>
        <name>a divalent metal cation</name>
        <dbReference type="ChEBI" id="CHEBI:60240"/>
        <label>2</label>
        <note>catalytic</note>
    </ligand>
</feature>
<evidence type="ECO:0000256" key="2">
    <source>
        <dbReference type="ARBA" id="ARBA00022438"/>
    </source>
</evidence>
<dbReference type="HAMAP" id="MF_01974">
    <property type="entry name" value="MetAP_1"/>
    <property type="match status" value="1"/>
</dbReference>
<dbReference type="Gene3D" id="3.90.230.10">
    <property type="entry name" value="Creatinase/methionine aminopeptidase superfamily"/>
    <property type="match status" value="1"/>
</dbReference>
<evidence type="ECO:0000313" key="9">
    <source>
        <dbReference type="EMBL" id="TEB11717.1"/>
    </source>
</evidence>
<keyword evidence="4 6" id="KW-0479">Metal-binding</keyword>
<dbReference type="Proteomes" id="UP000297597">
    <property type="component" value="Unassembled WGS sequence"/>
</dbReference>
<accession>A0A4Y7RTZ0</accession>
<comment type="function">
    <text evidence="1 6">Removes the N-terminal methionine from nascent proteins. The N-terminal methionine is often cleaved when the second residue in the primary sequence is small and uncharged (Met-Ala-, Cys, Gly, Pro, Ser, Thr, or Val). Requires deformylation of the N(alpha)-formylated initiator methionine before it can be hydrolyzed.</text>
</comment>
<evidence type="ECO:0000313" key="10">
    <source>
        <dbReference type="Proteomes" id="UP000297597"/>
    </source>
</evidence>
<keyword evidence="3 6" id="KW-0645">Protease</keyword>
<dbReference type="InterPro" id="IPR000994">
    <property type="entry name" value="Pept_M24"/>
</dbReference>
<sequence>MITCKSGRELAYMRDAGRVVARTHAELARAVKVGVPTIELDRLAEDFIIKEGARPAFKGLYGFPYTICSSVNEEVVHGFPGLRKLENGDIISIDIGAEINGYFGDSAVTYPVGDVSREALDLLKATEESLYKGIEKARVGNRLSDISNAVQTCAEGYGYSVVRDYVGHGIGKQPHEEPQVPNFGKPGRGPRLKSGMTLAIEPMINLGTYEVKTLSNNWTVVTLDAKLSAHFEHTIAITDDIPEILTRT</sequence>
<dbReference type="PANTHER" id="PTHR43330:SF27">
    <property type="entry name" value="METHIONINE AMINOPEPTIDASE"/>
    <property type="match status" value="1"/>
</dbReference>
<feature type="binding site" evidence="6">
    <location>
        <position position="77"/>
    </location>
    <ligand>
        <name>substrate</name>
    </ligand>
</feature>
<dbReference type="CDD" id="cd01086">
    <property type="entry name" value="MetAP1"/>
    <property type="match status" value="1"/>
</dbReference>
<dbReference type="InterPro" id="IPR036005">
    <property type="entry name" value="Creatinase/aminopeptidase-like"/>
</dbReference>
<comment type="caution">
    <text evidence="9">The sequence shown here is derived from an EMBL/GenBank/DDBJ whole genome shotgun (WGS) entry which is preliminary data.</text>
</comment>
<dbReference type="SUPFAM" id="SSF55920">
    <property type="entry name" value="Creatinase/aminopeptidase"/>
    <property type="match status" value="1"/>
</dbReference>
<feature type="binding site" evidence="6">
    <location>
        <position position="232"/>
    </location>
    <ligand>
        <name>a divalent metal cation</name>
        <dbReference type="ChEBI" id="CHEBI:60240"/>
        <label>2</label>
        <note>catalytic</note>
    </ligand>
</feature>
<feature type="binding site" evidence="6">
    <location>
        <position position="232"/>
    </location>
    <ligand>
        <name>a divalent metal cation</name>
        <dbReference type="ChEBI" id="CHEBI:60240"/>
        <label>1</label>
    </ligand>
</feature>
<evidence type="ECO:0000256" key="4">
    <source>
        <dbReference type="ARBA" id="ARBA00022723"/>
    </source>
</evidence>
<dbReference type="InterPro" id="IPR001714">
    <property type="entry name" value="Pept_M24_MAP"/>
</dbReference>
<feature type="binding site" evidence="6">
    <location>
        <position position="94"/>
    </location>
    <ligand>
        <name>a divalent metal cation</name>
        <dbReference type="ChEBI" id="CHEBI:60240"/>
        <label>1</label>
    </ligand>
</feature>
<dbReference type="InterPro" id="IPR002467">
    <property type="entry name" value="Pept_M24A_MAP1"/>
</dbReference>
<dbReference type="Pfam" id="PF00557">
    <property type="entry name" value="Peptidase_M24"/>
    <property type="match status" value="1"/>
</dbReference>
<feature type="binding site" evidence="6">
    <location>
        <position position="105"/>
    </location>
    <ligand>
        <name>a divalent metal cation</name>
        <dbReference type="ChEBI" id="CHEBI:60240"/>
        <label>1</label>
    </ligand>
</feature>
<dbReference type="PROSITE" id="PS00680">
    <property type="entry name" value="MAP_1"/>
    <property type="match status" value="1"/>
</dbReference>
<comment type="subunit">
    <text evidence="6">Monomer.</text>
</comment>
<dbReference type="GO" id="GO:0005829">
    <property type="term" value="C:cytosol"/>
    <property type="evidence" value="ECO:0007669"/>
    <property type="project" value="TreeGrafter"/>
</dbReference>
<evidence type="ECO:0000256" key="6">
    <source>
        <dbReference type="HAMAP-Rule" id="MF_01974"/>
    </source>
</evidence>
<comment type="similarity">
    <text evidence="6">Belongs to the peptidase M24A family. Methionine aminopeptidase type 1 subfamily.</text>
</comment>
<dbReference type="GO" id="GO:0006508">
    <property type="term" value="P:proteolysis"/>
    <property type="evidence" value="ECO:0007669"/>
    <property type="project" value="UniProtKB-KW"/>
</dbReference>
<comment type="catalytic activity">
    <reaction evidence="6 7">
        <text>Release of N-terminal amino acids, preferentially methionine, from peptides and arylamides.</text>
        <dbReference type="EC" id="3.4.11.18"/>
    </reaction>
</comment>
<keyword evidence="5 6" id="KW-0378">Hydrolase</keyword>
<evidence type="ECO:0000259" key="8">
    <source>
        <dbReference type="Pfam" id="PF00557"/>
    </source>
</evidence>
<proteinExistence type="inferred from homology"/>
<dbReference type="EMBL" id="QFFZ01000012">
    <property type="protein sequence ID" value="TEB11717.1"/>
    <property type="molecule type" value="Genomic_DNA"/>
</dbReference>
<dbReference type="EC" id="3.4.11.18" evidence="6 7"/>
<protein>
    <recommendedName>
        <fullName evidence="6 7">Methionine aminopeptidase</fullName>
        <shortName evidence="6">MAP</shortName>
        <shortName evidence="6">MetAP</shortName>
        <ecNumber evidence="6 7">3.4.11.18</ecNumber>
    </recommendedName>
    <alternativeName>
        <fullName evidence="6">Peptidase M</fullName>
    </alternativeName>
</protein>
<dbReference type="RefSeq" id="WP_134213389.1">
    <property type="nucleotide sequence ID" value="NZ_QFFZ01000012.1"/>
</dbReference>
<reference evidence="9 10" key="1">
    <citation type="journal article" date="2018" name="Environ. Microbiol.">
        <title>Novel energy conservation strategies and behaviour of Pelotomaculum schinkii driving syntrophic propionate catabolism.</title>
        <authorList>
            <person name="Hidalgo-Ahumada C.A.P."/>
            <person name="Nobu M.K."/>
            <person name="Narihiro T."/>
            <person name="Tamaki H."/>
            <person name="Liu W.T."/>
            <person name="Kamagata Y."/>
            <person name="Stams A.J.M."/>
            <person name="Imachi H."/>
            <person name="Sousa D.Z."/>
        </authorList>
    </citation>
    <scope>NUCLEOTIDE SEQUENCE [LARGE SCALE GENOMIC DNA]</scope>
    <source>
        <strain evidence="9 10">MGP</strain>
    </source>
</reference>
<evidence type="ECO:0000256" key="5">
    <source>
        <dbReference type="ARBA" id="ARBA00022801"/>
    </source>
</evidence>